<dbReference type="InterPro" id="IPR008920">
    <property type="entry name" value="TF_FadR/GntR_C"/>
</dbReference>
<accession>A0A6J7GII0</accession>
<proteinExistence type="predicted"/>
<dbReference type="EMBL" id="CAFBMR010000006">
    <property type="protein sequence ID" value="CAB4904240.1"/>
    <property type="molecule type" value="Genomic_DNA"/>
</dbReference>
<dbReference type="GO" id="GO:0003677">
    <property type="term" value="F:DNA binding"/>
    <property type="evidence" value="ECO:0007669"/>
    <property type="project" value="UniProtKB-KW"/>
</dbReference>
<organism evidence="4">
    <name type="scientific">freshwater metagenome</name>
    <dbReference type="NCBI Taxonomy" id="449393"/>
    <lineage>
        <taxon>unclassified sequences</taxon>
        <taxon>metagenomes</taxon>
        <taxon>ecological metagenomes</taxon>
    </lineage>
</organism>
<keyword evidence="1" id="KW-0805">Transcription regulation</keyword>
<dbReference type="AlphaFoldDB" id="A0A6J7GII0"/>
<protein>
    <submittedName>
        <fullName evidence="4">Unannotated protein</fullName>
    </submittedName>
</protein>
<name>A0A6J7GII0_9ZZZZ</name>
<evidence type="ECO:0000313" key="4">
    <source>
        <dbReference type="EMBL" id="CAB4904240.1"/>
    </source>
</evidence>
<evidence type="ECO:0000256" key="1">
    <source>
        <dbReference type="ARBA" id="ARBA00023015"/>
    </source>
</evidence>
<gene>
    <name evidence="4" type="ORF">UFOPK3610_00312</name>
</gene>
<evidence type="ECO:0000256" key="3">
    <source>
        <dbReference type="ARBA" id="ARBA00023163"/>
    </source>
</evidence>
<reference evidence="4" key="1">
    <citation type="submission" date="2020-05" db="EMBL/GenBank/DDBJ databases">
        <authorList>
            <person name="Chiriac C."/>
            <person name="Salcher M."/>
            <person name="Ghai R."/>
            <person name="Kavagutti S V."/>
        </authorList>
    </citation>
    <scope>NUCLEOTIDE SEQUENCE</scope>
</reference>
<keyword evidence="2" id="KW-0238">DNA-binding</keyword>
<keyword evidence="3" id="KW-0804">Transcription</keyword>
<dbReference type="Gene3D" id="1.20.120.530">
    <property type="entry name" value="GntR ligand-binding domain-like"/>
    <property type="match status" value="1"/>
</dbReference>
<evidence type="ECO:0000256" key="2">
    <source>
        <dbReference type="ARBA" id="ARBA00023125"/>
    </source>
</evidence>
<sequence>MADSRVMSQMSKRMWDLSDFLSKSTGSRESLSSALDYRHRDHELMLAAIEIQDGVIARRATDRHIAETALITHPDASSARN</sequence>